<comment type="caution">
    <text evidence="1">The sequence shown here is derived from an EMBL/GenBank/DDBJ whole genome shotgun (WGS) entry which is preliminary data.</text>
</comment>
<organism evidence="1 2">
    <name type="scientific">Ovis aries</name>
    <name type="common">Sheep</name>
    <dbReference type="NCBI Taxonomy" id="9940"/>
    <lineage>
        <taxon>Eukaryota</taxon>
        <taxon>Metazoa</taxon>
        <taxon>Chordata</taxon>
        <taxon>Craniata</taxon>
        <taxon>Vertebrata</taxon>
        <taxon>Euteleostomi</taxon>
        <taxon>Mammalia</taxon>
        <taxon>Eutheria</taxon>
        <taxon>Laurasiatheria</taxon>
        <taxon>Artiodactyla</taxon>
        <taxon>Ruminantia</taxon>
        <taxon>Pecora</taxon>
        <taxon>Bovidae</taxon>
        <taxon>Caprinae</taxon>
        <taxon>Ovis</taxon>
    </lineage>
</organism>
<protein>
    <submittedName>
        <fullName evidence="1">Uncharacterized protein</fullName>
    </submittedName>
</protein>
<dbReference type="AlphaFoldDB" id="A0A836A1T2"/>
<evidence type="ECO:0000313" key="2">
    <source>
        <dbReference type="Proteomes" id="UP000664991"/>
    </source>
</evidence>
<accession>A0A836A1T2</accession>
<evidence type="ECO:0000313" key="1">
    <source>
        <dbReference type="EMBL" id="KAG5205781.1"/>
    </source>
</evidence>
<dbReference type="EMBL" id="JAEMGP010000008">
    <property type="protein sequence ID" value="KAG5205781.1"/>
    <property type="molecule type" value="Genomic_DNA"/>
</dbReference>
<dbReference type="Proteomes" id="UP000664991">
    <property type="component" value="Unassembled WGS sequence"/>
</dbReference>
<reference evidence="1 2" key="1">
    <citation type="submission" date="2020-12" db="EMBL/GenBank/DDBJ databases">
        <title>De novo assembly of Tibetan sheep genome.</title>
        <authorList>
            <person name="Li X."/>
        </authorList>
    </citation>
    <scope>NUCLEOTIDE SEQUENCE [LARGE SCALE GENOMIC DNA]</scope>
    <source>
        <tissue evidence="1">Heart</tissue>
    </source>
</reference>
<name>A0A836A1T2_SHEEP</name>
<gene>
    <name evidence="1" type="ORF">JEQ12_019031</name>
</gene>
<proteinExistence type="predicted"/>
<sequence>MLTVDSEDLALQLHQVVSGVGPEMRNLAPLAYVKSLSGTRYRDEDKKRQRACGTEKELAVSALLEQANSDAASQCGVRFGVGPTGAPTDQCDSLRHDVFRQLLLRWFCKDFTSFCRF</sequence>